<reference evidence="2 3" key="1">
    <citation type="submission" date="2020-08" db="EMBL/GenBank/DDBJ databases">
        <title>Genomic Encyclopedia of Type Strains, Phase IV (KMG-IV): sequencing the most valuable type-strain genomes for metagenomic binning, comparative biology and taxonomic classification.</title>
        <authorList>
            <person name="Goeker M."/>
        </authorList>
    </citation>
    <scope>NUCLEOTIDE SEQUENCE [LARGE SCALE GENOMIC DNA]</scope>
    <source>
        <strain evidence="2 3">DSM 22071</strain>
    </source>
</reference>
<dbReference type="Proteomes" id="UP000528322">
    <property type="component" value="Unassembled WGS sequence"/>
</dbReference>
<dbReference type="EMBL" id="JACHID010000015">
    <property type="protein sequence ID" value="MBB5022706.1"/>
    <property type="molecule type" value="Genomic_DNA"/>
</dbReference>
<name>A0A7W7Y5Y4_9BACT</name>
<dbReference type="RefSeq" id="WP_183733705.1">
    <property type="nucleotide sequence ID" value="NZ_JACHID010000015.1"/>
</dbReference>
<evidence type="ECO:0000256" key="1">
    <source>
        <dbReference type="SAM" id="MobiDB-lite"/>
    </source>
</evidence>
<proteinExistence type="predicted"/>
<feature type="region of interest" description="Disordered" evidence="1">
    <location>
        <begin position="1"/>
        <end position="20"/>
    </location>
</feature>
<sequence length="208" mass="23077">MNIPSSIASILGNQGQQRAGESILQRSGEALKAQSSTTVKESDPQSKAENISTPSVADKIHKLSPQRVMSLLDPSSPLHGEEGKDSFSSLINFPPAGASDKLLSAWEKATGKENREMVESLQMDFSLEQTLANLRTQGGMIQGEKEPGDEGYRDMLRESDISMQQVSERVIMRLEVAREFSGMKVEEYSVKKFMTENFQRELSRMGIF</sequence>
<evidence type="ECO:0000313" key="2">
    <source>
        <dbReference type="EMBL" id="MBB5022706.1"/>
    </source>
</evidence>
<protein>
    <submittedName>
        <fullName evidence="2">Uncharacterized protein</fullName>
    </submittedName>
</protein>
<comment type="caution">
    <text evidence="2">The sequence shown here is derived from an EMBL/GenBank/DDBJ whole genome shotgun (WGS) entry which is preliminary data.</text>
</comment>
<dbReference type="AlphaFoldDB" id="A0A7W7Y5Y4"/>
<accession>A0A7W7Y5Y4</accession>
<feature type="region of interest" description="Disordered" evidence="1">
    <location>
        <begin position="28"/>
        <end position="52"/>
    </location>
</feature>
<feature type="compositionally biased region" description="Polar residues" evidence="1">
    <location>
        <begin position="1"/>
        <end position="19"/>
    </location>
</feature>
<evidence type="ECO:0000313" key="3">
    <source>
        <dbReference type="Proteomes" id="UP000528322"/>
    </source>
</evidence>
<keyword evidence="3" id="KW-1185">Reference proteome</keyword>
<gene>
    <name evidence="2" type="ORF">HNR37_002049</name>
</gene>
<organism evidence="2 3">
    <name type="scientific">Desulfurispira natronophila</name>
    <dbReference type="NCBI Taxonomy" id="682562"/>
    <lineage>
        <taxon>Bacteria</taxon>
        <taxon>Pseudomonadati</taxon>
        <taxon>Chrysiogenota</taxon>
        <taxon>Chrysiogenia</taxon>
        <taxon>Chrysiogenales</taxon>
        <taxon>Chrysiogenaceae</taxon>
        <taxon>Desulfurispira</taxon>
    </lineage>
</organism>